<reference evidence="4" key="1">
    <citation type="submission" date="2017-11" db="EMBL/GenBank/DDBJ databases">
        <title>Genome sequence of Pantoea sp. MSR2.</title>
        <authorList>
            <person name="Nascimento F.X."/>
        </authorList>
    </citation>
    <scope>NUCLEOTIDE SEQUENCE [LARGE SCALE GENOMIC DNA]</scope>
    <source>
        <strain evidence="4">MSR2</strain>
    </source>
</reference>
<proteinExistence type="predicted"/>
<dbReference type="EMBL" id="CP024636">
    <property type="protein sequence ID" value="QGR06744.1"/>
    <property type="molecule type" value="Genomic_DNA"/>
</dbReference>
<dbReference type="KEGG" id="ppho:CTZ24_10105"/>
<dbReference type="AlphaFoldDB" id="A0AAP9H5J3"/>
<name>A0AAP9H5J3_9GAMM</name>
<dbReference type="EMBL" id="JAUOOM010000002">
    <property type="protein sequence ID" value="MDO6405610.1"/>
    <property type="molecule type" value="Genomic_DNA"/>
</dbReference>
<feature type="signal peptide" evidence="1">
    <location>
        <begin position="1"/>
        <end position="21"/>
    </location>
</feature>
<reference evidence="3" key="2">
    <citation type="journal article" date="2020" name="Environ. Microbiol.">
        <title>The extreme plant-growth-promoting properties of Pantoea phytobeneficialis MSR2 revealed by functional and genomic analysis.</title>
        <authorList>
            <person name="Nascimento F.X."/>
            <person name="Hernandez A.G."/>
            <person name="Glick B.R."/>
            <person name="Rossi M.J."/>
        </authorList>
    </citation>
    <scope>NUCLEOTIDE SEQUENCE</scope>
    <source>
        <strain evidence="3">MSR2</strain>
    </source>
</reference>
<evidence type="ECO:0000256" key="1">
    <source>
        <dbReference type="SAM" id="SignalP"/>
    </source>
</evidence>
<evidence type="ECO:0008006" key="6">
    <source>
        <dbReference type="Google" id="ProtNLM"/>
    </source>
</evidence>
<dbReference type="Proteomes" id="UP001171299">
    <property type="component" value="Unassembled WGS sequence"/>
</dbReference>
<gene>
    <name evidence="3" type="ORF">CTZ24_10105</name>
    <name evidence="2" type="ORF">Q3404_03390</name>
</gene>
<evidence type="ECO:0000313" key="2">
    <source>
        <dbReference type="EMBL" id="MDO6405610.1"/>
    </source>
</evidence>
<feature type="chain" id="PRO_5042876651" description="DUF1471 domain-containing protein" evidence="1">
    <location>
        <begin position="22"/>
        <end position="71"/>
    </location>
</feature>
<evidence type="ECO:0000313" key="3">
    <source>
        <dbReference type="EMBL" id="QGR06744.1"/>
    </source>
</evidence>
<keyword evidence="5" id="KW-1185">Reference proteome</keyword>
<evidence type="ECO:0000313" key="5">
    <source>
        <dbReference type="Proteomes" id="UP001171299"/>
    </source>
</evidence>
<evidence type="ECO:0000313" key="4">
    <source>
        <dbReference type="Proteomes" id="UP000424872"/>
    </source>
</evidence>
<dbReference type="Proteomes" id="UP000424872">
    <property type="component" value="Chromosome"/>
</dbReference>
<protein>
    <recommendedName>
        <fullName evidence="6">DUF1471 domain-containing protein</fullName>
    </recommendedName>
</protein>
<reference evidence="2" key="3">
    <citation type="submission" date="2023-07" db="EMBL/GenBank/DDBJ databases">
        <title>The extreme plant-growth-promoting properties of Pantoea phytobeneficialis PF55 revealed by functional and genomic analysis.</title>
        <authorList>
            <person name="Nascimento F.X."/>
            <person name="Marcio R.J."/>
        </authorList>
    </citation>
    <scope>NUCLEOTIDE SEQUENCE</scope>
    <source>
        <strain evidence="2">PF55</strain>
    </source>
</reference>
<organism evidence="3 4">
    <name type="scientific">Pantoea phytobeneficialis</name>
    <dbReference type="NCBI Taxonomy" id="2052056"/>
    <lineage>
        <taxon>Bacteria</taxon>
        <taxon>Pseudomonadati</taxon>
        <taxon>Pseudomonadota</taxon>
        <taxon>Gammaproteobacteria</taxon>
        <taxon>Enterobacterales</taxon>
        <taxon>Erwiniaceae</taxon>
        <taxon>Pantoea</taxon>
    </lineage>
</organism>
<accession>A0AAP9H5J3</accession>
<sequence length="71" mass="7722">MKSFNIIIASLALLFSVVNVAQSAPARSTLLDDAAARVVMQSKEAGATWKGDSERYVNHIEPGAELIKYTR</sequence>
<dbReference type="RefSeq" id="WP_208725471.1">
    <property type="nucleotide sequence ID" value="NZ_CP024636.1"/>
</dbReference>
<keyword evidence="1" id="KW-0732">Signal</keyword>